<protein>
    <submittedName>
        <fullName evidence="1">Uncharacterized protein</fullName>
    </submittedName>
</protein>
<name>X1JCD0_9ZZZZ</name>
<reference evidence="1" key="1">
    <citation type="journal article" date="2014" name="Front. Microbiol.">
        <title>High frequency of phylogenetically diverse reductive dehalogenase-homologous genes in deep subseafloor sedimentary metagenomes.</title>
        <authorList>
            <person name="Kawai M."/>
            <person name="Futagami T."/>
            <person name="Toyoda A."/>
            <person name="Takaki Y."/>
            <person name="Nishi S."/>
            <person name="Hori S."/>
            <person name="Arai W."/>
            <person name="Tsubouchi T."/>
            <person name="Morono Y."/>
            <person name="Uchiyama I."/>
            <person name="Ito T."/>
            <person name="Fujiyama A."/>
            <person name="Inagaki F."/>
            <person name="Takami H."/>
        </authorList>
    </citation>
    <scope>NUCLEOTIDE SEQUENCE</scope>
    <source>
        <strain evidence="1">Expedition CK06-06</strain>
    </source>
</reference>
<gene>
    <name evidence="1" type="ORF">S03H2_44332</name>
</gene>
<feature type="non-terminal residue" evidence="1">
    <location>
        <position position="269"/>
    </location>
</feature>
<dbReference type="EMBL" id="BARU01027714">
    <property type="protein sequence ID" value="GAH75989.1"/>
    <property type="molecule type" value="Genomic_DNA"/>
</dbReference>
<feature type="non-terminal residue" evidence="1">
    <location>
        <position position="1"/>
    </location>
</feature>
<accession>X1JCD0</accession>
<dbReference type="AlphaFoldDB" id="X1JCD0"/>
<evidence type="ECO:0000313" key="1">
    <source>
        <dbReference type="EMBL" id="GAH75989.1"/>
    </source>
</evidence>
<sequence length="269" mass="31342">LRARMAKQGDILSPLDETFNYSDLRVADYTTWSLRGHSGPPPHGALWQAAESLDEFSQATAGSAGRLSQLNASRFGRRINEAHTAFVVPIMPAMPARRTGWQDFERPVKKGLIPDRAYPQRLGPYDRLFKWRDYRYRDVRVRDKLIPGSSGHGPIRNDTSKVDVEARRRGRSARGHTTNPNPHWSYRTVGTILLGYNVYGPYDWMMRRVHGYAQGSWQHQDFYEWDDRGFYPGQLSDTFFHEYFRKIADIKLGYMWGPRNPTYVHYPQW</sequence>
<organism evidence="1">
    <name type="scientific">marine sediment metagenome</name>
    <dbReference type="NCBI Taxonomy" id="412755"/>
    <lineage>
        <taxon>unclassified sequences</taxon>
        <taxon>metagenomes</taxon>
        <taxon>ecological metagenomes</taxon>
    </lineage>
</organism>
<comment type="caution">
    <text evidence="1">The sequence shown here is derived from an EMBL/GenBank/DDBJ whole genome shotgun (WGS) entry which is preliminary data.</text>
</comment>
<proteinExistence type="predicted"/>